<proteinExistence type="predicted"/>
<name>A0A2P2Q981_RHIMU</name>
<dbReference type="EMBL" id="GGEC01083023">
    <property type="protein sequence ID" value="MBX63507.1"/>
    <property type="molecule type" value="Transcribed_RNA"/>
</dbReference>
<dbReference type="AlphaFoldDB" id="A0A2P2Q981"/>
<accession>A0A2P2Q981</accession>
<organism evidence="1">
    <name type="scientific">Rhizophora mucronata</name>
    <name type="common">Asiatic mangrove</name>
    <dbReference type="NCBI Taxonomy" id="61149"/>
    <lineage>
        <taxon>Eukaryota</taxon>
        <taxon>Viridiplantae</taxon>
        <taxon>Streptophyta</taxon>
        <taxon>Embryophyta</taxon>
        <taxon>Tracheophyta</taxon>
        <taxon>Spermatophyta</taxon>
        <taxon>Magnoliopsida</taxon>
        <taxon>eudicotyledons</taxon>
        <taxon>Gunneridae</taxon>
        <taxon>Pentapetalae</taxon>
        <taxon>rosids</taxon>
        <taxon>fabids</taxon>
        <taxon>Malpighiales</taxon>
        <taxon>Rhizophoraceae</taxon>
        <taxon>Rhizophora</taxon>
    </lineage>
</organism>
<reference evidence="1" key="1">
    <citation type="submission" date="2018-02" db="EMBL/GenBank/DDBJ databases">
        <title>Rhizophora mucronata_Transcriptome.</title>
        <authorList>
            <person name="Meera S.P."/>
            <person name="Sreeshan A."/>
            <person name="Augustine A."/>
        </authorList>
    </citation>
    <scope>NUCLEOTIDE SEQUENCE</scope>
    <source>
        <tissue evidence="1">Leaf</tissue>
    </source>
</reference>
<sequence>MLHFTFSLDICFSDVCLSGEIFFPQIKASLEHLHIGMIEIIMPSWNKCHMWNCFPSLHF</sequence>
<protein>
    <submittedName>
        <fullName evidence="1">Uncharacterized protein</fullName>
    </submittedName>
</protein>
<evidence type="ECO:0000313" key="1">
    <source>
        <dbReference type="EMBL" id="MBX63507.1"/>
    </source>
</evidence>